<dbReference type="SMART" id="SM00230">
    <property type="entry name" value="CysPc"/>
    <property type="match status" value="1"/>
</dbReference>
<dbReference type="PROSITE" id="PS00139">
    <property type="entry name" value="THIOL_PROTEASE_CYS"/>
    <property type="match status" value="1"/>
</dbReference>
<comment type="similarity">
    <text evidence="1">Belongs to the peptidase C2 family.</text>
</comment>
<keyword evidence="4 5" id="KW-0788">Thiol protease</keyword>
<dbReference type="PANTHER" id="PTHR10183">
    <property type="entry name" value="CALPAIN"/>
    <property type="match status" value="1"/>
</dbReference>
<evidence type="ECO:0000256" key="5">
    <source>
        <dbReference type="PROSITE-ProRule" id="PRU00239"/>
    </source>
</evidence>
<evidence type="ECO:0000313" key="7">
    <source>
        <dbReference type="EMBL" id="CAG5105907.1"/>
    </source>
</evidence>
<dbReference type="InterPro" id="IPR038765">
    <property type="entry name" value="Papain-like_cys_pep_sf"/>
</dbReference>
<evidence type="ECO:0000313" key="8">
    <source>
        <dbReference type="Proteomes" id="UP001158576"/>
    </source>
</evidence>
<feature type="active site" evidence="5">
    <location>
        <position position="172"/>
    </location>
</feature>
<dbReference type="EMBL" id="OU015566">
    <property type="protein sequence ID" value="CAG5105907.1"/>
    <property type="molecule type" value="Genomic_DNA"/>
</dbReference>
<evidence type="ECO:0000256" key="4">
    <source>
        <dbReference type="ARBA" id="ARBA00022807"/>
    </source>
</evidence>
<sequence length="607" mass="68619">MQRIYARFVGTDDNYRGCLNCGYFTEIMIRVEENVFCYLCKQDDVNDGRVQASFYQCEAKFICEIGGCDATATDFLLGTCCDGAKKKLASDSLEYQKVVGSYFESWKKVEADAVERHRQAQIVVARLKEEVDQGSVLRLSEIDVKDKSMPVVFVSDDGFSSCDVSQGSLGDCWFLSALSTVAADDQPNTQVGILKKQTIESVLQIGHNDTSAAAASGGYKFKFFRMGEWVDVVIDDRLPERRRASESDTNEFWVPLTEKAYAKFNGGYKKLVGGQTCWALTDLSGGIAVELQDFEYGIGINDDNTIQGINLVKLLQTIQRNALICTSNIDEGGNEEINKGLISGHAYALLSVETMTLKDGTKLDMVRLRNPWGKTEWDGDWSDKDTANWDRVSDEQKKALDIEDKDDGSFWMTFKDWVDEFEVLTICALPGMDLEDEDGHFTEEEKNERDTRVIGTFTPGVNAPQDVNHLQKVFLDYNYNIQVEMNVNLYIKETTRLVWLQFLIDSPLKETRYVMVNIYKKNDDEPFDGPVTKRQLRKMKKIDPILPTQKGYVVDHYKHNGFLLNLPLGRYLIMACTALPGESNKPVKFMLRTMGSNIDLRPLNSSA</sequence>
<proteinExistence type="inferred from homology"/>
<dbReference type="InterPro" id="IPR022684">
    <property type="entry name" value="Calpain_cysteine_protease"/>
</dbReference>
<keyword evidence="8" id="KW-1185">Reference proteome</keyword>
<accession>A0ABN7SVD5</accession>
<reference evidence="7 8" key="1">
    <citation type="submission" date="2021-04" db="EMBL/GenBank/DDBJ databases">
        <authorList>
            <person name="Bliznina A."/>
        </authorList>
    </citation>
    <scope>NUCLEOTIDE SEQUENCE [LARGE SCALE GENOMIC DNA]</scope>
</reference>
<dbReference type="PROSITE" id="PS50203">
    <property type="entry name" value="CALPAIN_CAT"/>
    <property type="match status" value="1"/>
</dbReference>
<gene>
    <name evidence="7" type="ORF">OKIOD_LOCUS11323</name>
</gene>
<organism evidence="7 8">
    <name type="scientific">Oikopleura dioica</name>
    <name type="common">Tunicate</name>
    <dbReference type="NCBI Taxonomy" id="34765"/>
    <lineage>
        <taxon>Eukaryota</taxon>
        <taxon>Metazoa</taxon>
        <taxon>Chordata</taxon>
        <taxon>Tunicata</taxon>
        <taxon>Appendicularia</taxon>
        <taxon>Copelata</taxon>
        <taxon>Oikopleuridae</taxon>
        <taxon>Oikopleura</taxon>
    </lineage>
</organism>
<feature type="domain" description="Calpain catalytic" evidence="6">
    <location>
        <begin position="138"/>
        <end position="430"/>
    </location>
</feature>
<dbReference type="PRINTS" id="PR00704">
    <property type="entry name" value="CALPAIN"/>
</dbReference>
<dbReference type="InterPro" id="IPR000169">
    <property type="entry name" value="Pept_cys_AS"/>
</dbReference>
<dbReference type="SUPFAM" id="SSF54001">
    <property type="entry name" value="Cysteine proteinases"/>
    <property type="match status" value="1"/>
</dbReference>
<dbReference type="Proteomes" id="UP001158576">
    <property type="component" value="Chromosome 1"/>
</dbReference>
<dbReference type="Pfam" id="PF00648">
    <property type="entry name" value="Peptidase_C2"/>
    <property type="match status" value="1"/>
</dbReference>
<dbReference type="PANTHER" id="PTHR10183:SF379">
    <property type="entry name" value="CALPAIN-5"/>
    <property type="match status" value="1"/>
</dbReference>
<dbReference type="CDD" id="cd00044">
    <property type="entry name" value="CysPc"/>
    <property type="match status" value="1"/>
</dbReference>
<dbReference type="InterPro" id="IPR001300">
    <property type="entry name" value="Peptidase_C2_calpain_cat"/>
</dbReference>
<keyword evidence="2 5" id="KW-0645">Protease</keyword>
<evidence type="ECO:0000256" key="2">
    <source>
        <dbReference type="ARBA" id="ARBA00022670"/>
    </source>
</evidence>
<feature type="active site" evidence="5">
    <location>
        <position position="370"/>
    </location>
</feature>
<evidence type="ECO:0000256" key="1">
    <source>
        <dbReference type="ARBA" id="ARBA00007623"/>
    </source>
</evidence>
<dbReference type="Gene3D" id="3.90.70.10">
    <property type="entry name" value="Cysteine proteinases"/>
    <property type="match status" value="1"/>
</dbReference>
<evidence type="ECO:0000259" key="6">
    <source>
        <dbReference type="PROSITE" id="PS50203"/>
    </source>
</evidence>
<protein>
    <submittedName>
        <fullName evidence="7">Oidioi.mRNA.OKI2018_I69.chr1.g2558.t1.cds</fullName>
    </submittedName>
</protein>
<keyword evidence="3 5" id="KW-0378">Hydrolase</keyword>
<feature type="active site" evidence="5">
    <location>
        <position position="345"/>
    </location>
</feature>
<name>A0ABN7SVD5_OIKDI</name>
<evidence type="ECO:0000256" key="3">
    <source>
        <dbReference type="ARBA" id="ARBA00022801"/>
    </source>
</evidence>